<proteinExistence type="predicted"/>
<sequence length="226" mass="25153">MKRVTAWKLSTHPEPWNSNRSLLLINDNPTSHASIASVHHQRTAPHRTRAQRPQFNLRNEPDRHAPQWPPADHQFAPSTGSWLRAWARQCGSGSSTGRRKTALFSSAGSTLGITRRENKEDRGGGALQKACTYSAIHAFPRSARKKGRCPSQPALKYQPARRFDITKHRILLSSANMDIEWALLIEILANGEEDTGQPQRHPGCELNGLGEGCEKPKQLLTSLSTC</sequence>
<dbReference type="Proteomes" id="UP001305647">
    <property type="component" value="Unassembled WGS sequence"/>
</dbReference>
<evidence type="ECO:0000256" key="1">
    <source>
        <dbReference type="SAM" id="MobiDB-lite"/>
    </source>
</evidence>
<reference evidence="2" key="1">
    <citation type="journal article" date="2023" name="Mol. Phylogenet. Evol.">
        <title>Genome-scale phylogeny and comparative genomics of the fungal order Sordariales.</title>
        <authorList>
            <person name="Hensen N."/>
            <person name="Bonometti L."/>
            <person name="Westerberg I."/>
            <person name="Brannstrom I.O."/>
            <person name="Guillou S."/>
            <person name="Cros-Aarteil S."/>
            <person name="Calhoun S."/>
            <person name="Haridas S."/>
            <person name="Kuo A."/>
            <person name="Mondo S."/>
            <person name="Pangilinan J."/>
            <person name="Riley R."/>
            <person name="LaButti K."/>
            <person name="Andreopoulos B."/>
            <person name="Lipzen A."/>
            <person name="Chen C."/>
            <person name="Yan M."/>
            <person name="Daum C."/>
            <person name="Ng V."/>
            <person name="Clum A."/>
            <person name="Steindorff A."/>
            <person name="Ohm R.A."/>
            <person name="Martin F."/>
            <person name="Silar P."/>
            <person name="Natvig D.O."/>
            <person name="Lalanne C."/>
            <person name="Gautier V."/>
            <person name="Ament-Velasquez S.L."/>
            <person name="Kruys A."/>
            <person name="Hutchinson M.I."/>
            <person name="Powell A.J."/>
            <person name="Barry K."/>
            <person name="Miller A.N."/>
            <person name="Grigoriev I.V."/>
            <person name="Debuchy R."/>
            <person name="Gladieux P."/>
            <person name="Hiltunen Thoren M."/>
            <person name="Johannesson H."/>
        </authorList>
    </citation>
    <scope>NUCLEOTIDE SEQUENCE</scope>
    <source>
        <strain evidence="2">CBS 757.83</strain>
    </source>
</reference>
<reference evidence="2" key="2">
    <citation type="submission" date="2023-05" db="EMBL/GenBank/DDBJ databases">
        <authorList>
            <consortium name="Lawrence Berkeley National Laboratory"/>
            <person name="Steindorff A."/>
            <person name="Hensen N."/>
            <person name="Bonometti L."/>
            <person name="Westerberg I."/>
            <person name="Brannstrom I.O."/>
            <person name="Guillou S."/>
            <person name="Cros-Aarteil S."/>
            <person name="Calhoun S."/>
            <person name="Haridas S."/>
            <person name="Kuo A."/>
            <person name="Mondo S."/>
            <person name="Pangilinan J."/>
            <person name="Riley R."/>
            <person name="Labutti K."/>
            <person name="Andreopoulos B."/>
            <person name="Lipzen A."/>
            <person name="Chen C."/>
            <person name="Yanf M."/>
            <person name="Daum C."/>
            <person name="Ng V."/>
            <person name="Clum A."/>
            <person name="Ohm R."/>
            <person name="Martin F."/>
            <person name="Silar P."/>
            <person name="Natvig D."/>
            <person name="Lalanne C."/>
            <person name="Gautier V."/>
            <person name="Ament-Velasquez S.L."/>
            <person name="Kruys A."/>
            <person name="Hutchinson M.I."/>
            <person name="Powell A.J."/>
            <person name="Barry K."/>
            <person name="Miller A.N."/>
            <person name="Grigoriev I.V."/>
            <person name="Debuchy R."/>
            <person name="Gladieux P."/>
            <person name="Thoren M.H."/>
            <person name="Johannesson H."/>
        </authorList>
    </citation>
    <scope>NUCLEOTIDE SEQUENCE</scope>
    <source>
        <strain evidence="2">CBS 757.83</strain>
    </source>
</reference>
<dbReference type="AlphaFoldDB" id="A0AAN6T4M3"/>
<accession>A0AAN6T4M3</accession>
<name>A0AAN6T4M3_9PEZI</name>
<protein>
    <submittedName>
        <fullName evidence="2">Uncharacterized protein</fullName>
    </submittedName>
</protein>
<feature type="compositionally biased region" description="Basic residues" evidence="1">
    <location>
        <begin position="39"/>
        <end position="50"/>
    </location>
</feature>
<dbReference type="EMBL" id="MU863626">
    <property type="protein sequence ID" value="KAK4105010.1"/>
    <property type="molecule type" value="Genomic_DNA"/>
</dbReference>
<evidence type="ECO:0000313" key="2">
    <source>
        <dbReference type="EMBL" id="KAK4105010.1"/>
    </source>
</evidence>
<keyword evidence="3" id="KW-1185">Reference proteome</keyword>
<feature type="region of interest" description="Disordered" evidence="1">
    <location>
        <begin position="36"/>
        <end position="66"/>
    </location>
</feature>
<comment type="caution">
    <text evidence="2">The sequence shown here is derived from an EMBL/GenBank/DDBJ whole genome shotgun (WGS) entry which is preliminary data.</text>
</comment>
<evidence type="ECO:0000313" key="3">
    <source>
        <dbReference type="Proteomes" id="UP001305647"/>
    </source>
</evidence>
<gene>
    <name evidence="2" type="ORF">N658DRAFT_197921</name>
</gene>
<organism evidence="2 3">
    <name type="scientific">Parathielavia hyrcaniae</name>
    <dbReference type="NCBI Taxonomy" id="113614"/>
    <lineage>
        <taxon>Eukaryota</taxon>
        <taxon>Fungi</taxon>
        <taxon>Dikarya</taxon>
        <taxon>Ascomycota</taxon>
        <taxon>Pezizomycotina</taxon>
        <taxon>Sordariomycetes</taxon>
        <taxon>Sordariomycetidae</taxon>
        <taxon>Sordariales</taxon>
        <taxon>Chaetomiaceae</taxon>
        <taxon>Parathielavia</taxon>
    </lineage>
</organism>